<dbReference type="Proteomes" id="UP000563426">
    <property type="component" value="Unassembled WGS sequence"/>
</dbReference>
<organism evidence="2 3">
    <name type="scientific">Corallococcus exercitus</name>
    <dbReference type="NCBI Taxonomy" id="2316736"/>
    <lineage>
        <taxon>Bacteria</taxon>
        <taxon>Pseudomonadati</taxon>
        <taxon>Myxococcota</taxon>
        <taxon>Myxococcia</taxon>
        <taxon>Myxococcales</taxon>
        <taxon>Cystobacterineae</taxon>
        <taxon>Myxococcaceae</taxon>
        <taxon>Corallococcus</taxon>
    </lineage>
</organism>
<dbReference type="RefSeq" id="WP_171436815.1">
    <property type="nucleotide sequence ID" value="NZ_JABFJV010000163.1"/>
</dbReference>
<sequence>MATRILTSLAVASVFLSASPASAGYREAAYVTTLYSDATYTTVVGHIYPECGLNYVQYHLEGTYTYYTTDEFVGYCTENGWEPL</sequence>
<proteinExistence type="predicted"/>
<keyword evidence="3" id="KW-1185">Reference proteome</keyword>
<dbReference type="EMBL" id="JABFJV010000163">
    <property type="protein sequence ID" value="NOK36458.1"/>
    <property type="molecule type" value="Genomic_DNA"/>
</dbReference>
<protein>
    <submittedName>
        <fullName evidence="2">Uncharacterized protein</fullName>
    </submittedName>
</protein>
<evidence type="ECO:0000313" key="3">
    <source>
        <dbReference type="Proteomes" id="UP000563426"/>
    </source>
</evidence>
<keyword evidence="1" id="KW-0732">Signal</keyword>
<evidence type="ECO:0000313" key="2">
    <source>
        <dbReference type="EMBL" id="NOK36458.1"/>
    </source>
</evidence>
<accession>A0A7Y4NUM6</accession>
<name>A0A7Y4NUM6_9BACT</name>
<reference evidence="2 3" key="1">
    <citation type="submission" date="2020-05" db="EMBL/GenBank/DDBJ databases">
        <authorList>
            <person name="Whitworth D."/>
        </authorList>
    </citation>
    <scope>NUCLEOTIDE SEQUENCE [LARGE SCALE GENOMIC DNA]</scope>
    <source>
        <strain evidence="2 3">AB043B</strain>
    </source>
</reference>
<gene>
    <name evidence="2" type="ORF">HMI49_24935</name>
</gene>
<dbReference type="AlphaFoldDB" id="A0A7Y4NUM6"/>
<evidence type="ECO:0000256" key="1">
    <source>
        <dbReference type="SAM" id="SignalP"/>
    </source>
</evidence>
<feature type="chain" id="PRO_5031065502" evidence="1">
    <location>
        <begin position="24"/>
        <end position="84"/>
    </location>
</feature>
<feature type="signal peptide" evidence="1">
    <location>
        <begin position="1"/>
        <end position="23"/>
    </location>
</feature>
<comment type="caution">
    <text evidence="2">The sequence shown here is derived from an EMBL/GenBank/DDBJ whole genome shotgun (WGS) entry which is preliminary data.</text>
</comment>